<sequence length="184" mass="20547">MNKKIIFYISLIISILNFQINTQAQIWKPITASITFKIKHSLGATADGSFKGFIGSFAFDPQHLASASIKASIDVKTINTGINLRDNTMRSDDYFDVEKYPKISIVSTKIEKSSKETEYNGYFNLTIKNITKAIKIPFTFTQNDNNQGIFKSSFAINRIEFGIGEKSALLGDVATINITINTQQ</sequence>
<organism evidence="2 3">
    <name type="scientific">Emticicia aquatica</name>
    <dbReference type="NCBI Taxonomy" id="1681835"/>
    <lineage>
        <taxon>Bacteria</taxon>
        <taxon>Pseudomonadati</taxon>
        <taxon>Bacteroidota</taxon>
        <taxon>Cytophagia</taxon>
        <taxon>Cytophagales</taxon>
        <taxon>Leadbetterellaceae</taxon>
        <taxon>Emticicia</taxon>
    </lineage>
</organism>
<dbReference type="Pfam" id="PF04264">
    <property type="entry name" value="YceI"/>
    <property type="match status" value="1"/>
</dbReference>
<evidence type="ECO:0000313" key="2">
    <source>
        <dbReference type="EMBL" id="CAH0994200.1"/>
    </source>
</evidence>
<dbReference type="SMART" id="SM00867">
    <property type="entry name" value="YceI"/>
    <property type="match status" value="1"/>
</dbReference>
<evidence type="ECO:0000313" key="3">
    <source>
        <dbReference type="Proteomes" id="UP000837932"/>
    </source>
</evidence>
<dbReference type="RefSeq" id="WP_238803951.1">
    <property type="nucleotide sequence ID" value="NZ_CAKLPY010000001.1"/>
</dbReference>
<name>A0ABM9AKZ3_9BACT</name>
<dbReference type="InterPro" id="IPR036761">
    <property type="entry name" value="TTHA0802/YceI-like_sf"/>
</dbReference>
<dbReference type="PANTHER" id="PTHR34406:SF1">
    <property type="entry name" value="PROTEIN YCEI"/>
    <property type="match status" value="1"/>
</dbReference>
<dbReference type="Proteomes" id="UP000837932">
    <property type="component" value="Unassembled WGS sequence"/>
</dbReference>
<gene>
    <name evidence="2" type="primary">yceI_1</name>
    <name evidence="2" type="ORF">EMA8858_00308</name>
</gene>
<proteinExistence type="predicted"/>
<reference evidence="2" key="1">
    <citation type="submission" date="2021-12" db="EMBL/GenBank/DDBJ databases">
        <authorList>
            <person name="Rodrigo-Torres L."/>
            <person name="Arahal R. D."/>
            <person name="Lucena T."/>
        </authorList>
    </citation>
    <scope>NUCLEOTIDE SEQUENCE</scope>
    <source>
        <strain evidence="2">CECT 8858</strain>
    </source>
</reference>
<keyword evidence="3" id="KW-1185">Reference proteome</keyword>
<protein>
    <submittedName>
        <fullName evidence="2">Protein YceI</fullName>
    </submittedName>
</protein>
<dbReference type="Gene3D" id="2.40.128.110">
    <property type="entry name" value="Lipid/polyisoprenoid-binding, YceI-like"/>
    <property type="match status" value="1"/>
</dbReference>
<comment type="caution">
    <text evidence="2">The sequence shown here is derived from an EMBL/GenBank/DDBJ whole genome shotgun (WGS) entry which is preliminary data.</text>
</comment>
<dbReference type="PANTHER" id="PTHR34406">
    <property type="entry name" value="PROTEIN YCEI"/>
    <property type="match status" value="1"/>
</dbReference>
<dbReference type="SUPFAM" id="SSF101874">
    <property type="entry name" value="YceI-like"/>
    <property type="match status" value="1"/>
</dbReference>
<dbReference type="InterPro" id="IPR007372">
    <property type="entry name" value="Lipid/polyisoprenoid-bd_YceI"/>
</dbReference>
<feature type="domain" description="Lipid/polyisoprenoid-binding YceI-like" evidence="1">
    <location>
        <begin position="26"/>
        <end position="183"/>
    </location>
</feature>
<evidence type="ECO:0000259" key="1">
    <source>
        <dbReference type="SMART" id="SM00867"/>
    </source>
</evidence>
<dbReference type="EMBL" id="CAKLPY010000001">
    <property type="protein sequence ID" value="CAH0994200.1"/>
    <property type="molecule type" value="Genomic_DNA"/>
</dbReference>
<accession>A0ABM9AKZ3</accession>